<evidence type="ECO:0000259" key="5">
    <source>
        <dbReference type="Pfam" id="PF01103"/>
    </source>
</evidence>
<evidence type="ECO:0000259" key="6">
    <source>
        <dbReference type="Pfam" id="PF07244"/>
    </source>
</evidence>
<feature type="chain" id="PRO_5047013582" evidence="4">
    <location>
        <begin position="33"/>
        <end position="617"/>
    </location>
</feature>
<dbReference type="Pfam" id="PF07244">
    <property type="entry name" value="POTRA"/>
    <property type="match status" value="2"/>
</dbReference>
<dbReference type="PANTHER" id="PTHR12815">
    <property type="entry name" value="SORTING AND ASSEMBLY MACHINERY SAMM50 PROTEIN FAMILY MEMBER"/>
    <property type="match status" value="1"/>
</dbReference>
<dbReference type="InterPro" id="IPR000184">
    <property type="entry name" value="Bac_surfAg_D15"/>
</dbReference>
<name>A0ABR9D050_9GAMM</name>
<keyword evidence="2" id="KW-0812">Transmembrane</keyword>
<feature type="domain" description="POTRA" evidence="6">
    <location>
        <begin position="155"/>
        <end position="214"/>
    </location>
</feature>
<sequence length="617" mass="65515">MPGTHRSANLSLAALMCLMTVAMTLTAPVSHAADPQAYSVTLDKTGSARLDQLLQDASTLISLRESAEVGPFALITRCKQDQERFMAALHALGYYKGEVSLRIAGRMLDDPALIDSLIDAPADPPVMVTAAFELGPQFHWGQITTEGDISQQASAALKLNTGDIALAEDALAARERLLNELLEQGHALAKVDEPVATLREDTDRVDILFRVDSGPKVAVGDIAVNGLKALNETFVRSHLIMSPGQPFQPSTIEIARQDLAALGVFSSVSAQTGKQLDSGGRIPVNFEVAERQRHAVNLGAAYSTDLGASFSGAWQHRNLFGNAEQLNLSAGVMQLGGNSATGIGYKGGAAFSKPDFLQRDQSLQIGLDAIKQSLDAYDLKTVLAELLLNRKLSKYWHGSVGIATQQSRIAQQGVTRDYTLLSMPLTLKYDSSNSPLDPTEGSIGTFSVTPTESLAGGGKPFVTMQVSASTYLDLGKPGRSVLALRGLIGDTEGAGQFDLPPDRRFYGGGSATVRGYKYQSIGPAFADHKPQGGTAIAAGSVELRQRILDDYGVALFADAGQVSVDSFPFSGSWQIGAGAGLRYYTSFGPIRLDLAFPVNPQPGSGSFEVYIGLGQAF</sequence>
<evidence type="ECO:0000256" key="4">
    <source>
        <dbReference type="SAM" id="SignalP"/>
    </source>
</evidence>
<comment type="subcellular location">
    <subcellularLocation>
        <location evidence="1">Membrane</location>
    </subcellularLocation>
</comment>
<reference evidence="7 8" key="1">
    <citation type="submission" date="2020-09" db="EMBL/GenBank/DDBJ databases">
        <title>Methylomonas albis sp. nov. and Methylomonas fluvii sp. nov.: Two cold-adapted methanotrophs from the River Elbe and an amended description of Methylovulum psychrotolerans strain Eb1.</title>
        <authorList>
            <person name="Bussmann I.K."/>
            <person name="Klings K.-W."/>
            <person name="Warnstedt J."/>
            <person name="Hoppert M."/>
            <person name="Saborowski A."/>
            <person name="Horn F."/>
            <person name="Liebner S."/>
        </authorList>
    </citation>
    <scope>NUCLEOTIDE SEQUENCE [LARGE SCALE GENOMIC DNA]</scope>
    <source>
        <strain evidence="7 8">EbA</strain>
    </source>
</reference>
<dbReference type="EMBL" id="JACXSS010000001">
    <property type="protein sequence ID" value="MBD9356508.1"/>
    <property type="molecule type" value="Genomic_DNA"/>
</dbReference>
<keyword evidence="2" id="KW-1134">Transmembrane beta strand</keyword>
<dbReference type="InterPro" id="IPR010827">
    <property type="entry name" value="BamA/TamA_POTRA"/>
</dbReference>
<evidence type="ECO:0000313" key="8">
    <source>
        <dbReference type="Proteomes" id="UP000652176"/>
    </source>
</evidence>
<comment type="caution">
    <text evidence="7">The sequence shown here is derived from an EMBL/GenBank/DDBJ whole genome shotgun (WGS) entry which is preliminary data.</text>
</comment>
<organism evidence="7 8">
    <name type="scientific">Methylomonas albis</name>
    <dbReference type="NCBI Taxonomy" id="1854563"/>
    <lineage>
        <taxon>Bacteria</taxon>
        <taxon>Pseudomonadati</taxon>
        <taxon>Pseudomonadota</taxon>
        <taxon>Gammaproteobacteria</taxon>
        <taxon>Methylococcales</taxon>
        <taxon>Methylococcaceae</taxon>
        <taxon>Methylomonas</taxon>
    </lineage>
</organism>
<dbReference type="Pfam" id="PF01103">
    <property type="entry name" value="Omp85"/>
    <property type="match status" value="1"/>
</dbReference>
<protein>
    <submittedName>
        <fullName evidence="7">BamA/TamA family outer membrane protein</fullName>
    </submittedName>
</protein>
<accession>A0ABR9D050</accession>
<evidence type="ECO:0000256" key="1">
    <source>
        <dbReference type="ARBA" id="ARBA00004370"/>
    </source>
</evidence>
<feature type="domain" description="POTRA" evidence="6">
    <location>
        <begin position="218"/>
        <end position="291"/>
    </location>
</feature>
<gene>
    <name evidence="7" type="ORF">IE877_11515</name>
</gene>
<feature type="signal peptide" evidence="4">
    <location>
        <begin position="1"/>
        <end position="32"/>
    </location>
</feature>
<dbReference type="Proteomes" id="UP000652176">
    <property type="component" value="Unassembled WGS sequence"/>
</dbReference>
<feature type="domain" description="Bacterial surface antigen (D15)" evidence="5">
    <location>
        <begin position="318"/>
        <end position="617"/>
    </location>
</feature>
<dbReference type="PANTHER" id="PTHR12815:SF42">
    <property type="entry name" value="BACTERIAL SURFACE ANTIGEN (D15) DOMAIN-CONTAINING PROTEIN"/>
    <property type="match status" value="1"/>
</dbReference>
<keyword evidence="4" id="KW-0732">Signal</keyword>
<dbReference type="Gene3D" id="3.10.20.310">
    <property type="entry name" value="membrane protein fhac"/>
    <property type="match status" value="2"/>
</dbReference>
<dbReference type="RefSeq" id="WP_192374856.1">
    <property type="nucleotide sequence ID" value="NZ_CAJHIV010000001.1"/>
</dbReference>
<keyword evidence="8" id="KW-1185">Reference proteome</keyword>
<evidence type="ECO:0000256" key="3">
    <source>
        <dbReference type="ARBA" id="ARBA00023136"/>
    </source>
</evidence>
<dbReference type="Gene3D" id="2.40.160.50">
    <property type="entry name" value="membrane protein fhac: a member of the omp85/tpsb transporter family"/>
    <property type="match status" value="1"/>
</dbReference>
<dbReference type="InterPro" id="IPR039910">
    <property type="entry name" value="D15-like"/>
</dbReference>
<evidence type="ECO:0000313" key="7">
    <source>
        <dbReference type="EMBL" id="MBD9356508.1"/>
    </source>
</evidence>
<proteinExistence type="predicted"/>
<evidence type="ECO:0000256" key="2">
    <source>
        <dbReference type="ARBA" id="ARBA00022452"/>
    </source>
</evidence>
<keyword evidence="3" id="KW-0472">Membrane</keyword>